<reference evidence="1 2" key="1">
    <citation type="submission" date="2007-04" db="EMBL/GenBank/DDBJ databases">
        <authorList>
            <person name="Fulton L."/>
            <person name="Clifton S."/>
            <person name="Fulton B."/>
            <person name="Xu J."/>
            <person name="Minx P."/>
            <person name="Pepin K.H."/>
            <person name="Johnson M."/>
            <person name="Thiruvilangam P."/>
            <person name="Bhonagiri V."/>
            <person name="Nash W.E."/>
            <person name="Mardis E.R."/>
            <person name="Wilson R.K."/>
        </authorList>
    </citation>
    <scope>NUCLEOTIDE SEQUENCE [LARGE SCALE GENOMIC DNA]</scope>
    <source>
        <strain evidence="1 2">ATCC 29149</strain>
    </source>
</reference>
<comment type="caution">
    <text evidence="1">The sequence shown here is derived from an EMBL/GenBank/DDBJ whole genome shotgun (WGS) entry which is preliminary data.</text>
</comment>
<evidence type="ECO:0000313" key="2">
    <source>
        <dbReference type="Proteomes" id="UP000004410"/>
    </source>
</evidence>
<sequence length="87" mass="10425">MDEYAAVVRKFYEAYRPIGRRYNLRVHSKFSMNRPGFIKIYQGDGPDRKQIIKVEEDDDVACYKRAIDELESWARSREDENARYRTA</sequence>
<accession>A7AY43</accession>
<name>A7AY43_MEDG7</name>
<organism evidence="1 2">
    <name type="scientific">Mediterraneibacter gnavus (strain ATCC 29149 / DSM 114966 / JCM 6515 / VPI C7-9)</name>
    <name type="common">Ruminococcus gnavus</name>
    <dbReference type="NCBI Taxonomy" id="411470"/>
    <lineage>
        <taxon>Bacteria</taxon>
        <taxon>Bacillati</taxon>
        <taxon>Bacillota</taxon>
        <taxon>Clostridia</taxon>
        <taxon>Lachnospirales</taxon>
        <taxon>Lachnospiraceae</taxon>
        <taxon>Mediterraneibacter</taxon>
    </lineage>
</organism>
<reference evidence="1 2" key="2">
    <citation type="submission" date="2007-06" db="EMBL/GenBank/DDBJ databases">
        <title>Draft genome sequence of Ruminococcus gnavus (ATCC 29149).</title>
        <authorList>
            <person name="Sudarsanam P."/>
            <person name="Ley R."/>
            <person name="Guruge J."/>
            <person name="Turnbaugh P.J."/>
            <person name="Mahowald M."/>
            <person name="Liep D."/>
            <person name="Gordon J."/>
        </authorList>
    </citation>
    <scope>NUCLEOTIDE SEQUENCE [LARGE SCALE GENOMIC DNA]</scope>
    <source>
        <strain evidence="1 2">ATCC 29149</strain>
    </source>
</reference>
<dbReference type="EMBL" id="AAYG02000002">
    <property type="protein sequence ID" value="EDN79440.1"/>
    <property type="molecule type" value="Genomic_DNA"/>
</dbReference>
<dbReference type="PaxDb" id="411470-RUMGNA_00208"/>
<gene>
    <name evidence="1" type="ORF">RUMGNA_00208</name>
</gene>
<protein>
    <submittedName>
        <fullName evidence="1">Uncharacterized protein</fullName>
    </submittedName>
</protein>
<dbReference type="Proteomes" id="UP000004410">
    <property type="component" value="Unassembled WGS sequence"/>
</dbReference>
<dbReference type="AlphaFoldDB" id="A7AY43"/>
<dbReference type="GeneID" id="57433395"/>
<evidence type="ECO:0000313" key="1">
    <source>
        <dbReference type="EMBL" id="EDN79440.1"/>
    </source>
</evidence>
<proteinExistence type="predicted"/>
<dbReference type="RefSeq" id="WP_004840192.1">
    <property type="nucleotide sequence ID" value="NZ_AAYG02000002.1"/>
</dbReference>